<dbReference type="Proteomes" id="UP000298551">
    <property type="component" value="Chromosome"/>
</dbReference>
<gene>
    <name evidence="1" type="ORF">E6B08_17620</name>
</gene>
<sequence length="123" mass="13890">MAKIAQVECDGMTQVISHLLHKNSIEHVVAGGELVDLRRLNDPAGGRGADCGVAHWWLELGFGYIIDFRARMWMGPHAQHGVFIPKEGRIEYRTQRRGHFKPLSEPILDLMAEISVSEWPAFD</sequence>
<dbReference type="EMBL" id="CP039371">
    <property type="protein sequence ID" value="QCI13077.1"/>
    <property type="molecule type" value="Genomic_DNA"/>
</dbReference>
<proteinExistence type="predicted"/>
<dbReference type="RefSeq" id="WP_136915228.1">
    <property type="nucleotide sequence ID" value="NZ_CP039371.1"/>
</dbReference>
<accession>A0A4D6XB95</accession>
<evidence type="ECO:0000313" key="1">
    <source>
        <dbReference type="EMBL" id="QCI13077.1"/>
    </source>
</evidence>
<dbReference type="OrthoDB" id="489896at2"/>
<name>A0A4D6XB95_PSEPU</name>
<dbReference type="AlphaFoldDB" id="A0A4D6XB95"/>
<organism evidence="1 2">
    <name type="scientific">Pseudomonas putida</name>
    <name type="common">Arthrobacter siderocapsulatus</name>
    <dbReference type="NCBI Taxonomy" id="303"/>
    <lineage>
        <taxon>Bacteria</taxon>
        <taxon>Pseudomonadati</taxon>
        <taxon>Pseudomonadota</taxon>
        <taxon>Gammaproteobacteria</taxon>
        <taxon>Pseudomonadales</taxon>
        <taxon>Pseudomonadaceae</taxon>
        <taxon>Pseudomonas</taxon>
    </lineage>
</organism>
<reference evidence="2" key="1">
    <citation type="submission" date="2019-04" db="EMBL/GenBank/DDBJ databases">
        <title>Genome sequence of Pseudomonas putida 1290, an auxin catabolizing strain.</title>
        <authorList>
            <person name="Laird T.S."/>
            <person name="Leveau J.H.J."/>
        </authorList>
    </citation>
    <scope>NUCLEOTIDE SEQUENCE [LARGE SCALE GENOMIC DNA]</scope>
    <source>
        <strain evidence="2">1290</strain>
    </source>
</reference>
<evidence type="ECO:0000313" key="2">
    <source>
        <dbReference type="Proteomes" id="UP000298551"/>
    </source>
</evidence>
<protein>
    <submittedName>
        <fullName evidence="1">Uncharacterized protein</fullName>
    </submittedName>
</protein>